<evidence type="ECO:0000313" key="2">
    <source>
        <dbReference type="Proteomes" id="UP000233332"/>
    </source>
</evidence>
<proteinExistence type="predicted"/>
<dbReference type="CDD" id="cd03801">
    <property type="entry name" value="GT4_PimA-like"/>
    <property type="match status" value="1"/>
</dbReference>
<organism evidence="1 2">
    <name type="scientific">Thalassospira lohafexi</name>
    <dbReference type="NCBI Taxonomy" id="744227"/>
    <lineage>
        <taxon>Bacteria</taxon>
        <taxon>Pseudomonadati</taxon>
        <taxon>Pseudomonadota</taxon>
        <taxon>Alphaproteobacteria</taxon>
        <taxon>Rhodospirillales</taxon>
        <taxon>Thalassospiraceae</taxon>
        <taxon>Thalassospira</taxon>
    </lineage>
</organism>
<dbReference type="AlphaFoldDB" id="A0A2N3L6C2"/>
<protein>
    <submittedName>
        <fullName evidence="1">Glycosyl transferase</fullName>
    </submittedName>
</protein>
<gene>
    <name evidence="1" type="ORF">COO92_11400</name>
</gene>
<dbReference type="GO" id="GO:0016740">
    <property type="term" value="F:transferase activity"/>
    <property type="evidence" value="ECO:0007669"/>
    <property type="project" value="UniProtKB-KW"/>
</dbReference>
<dbReference type="PANTHER" id="PTHR12526">
    <property type="entry name" value="GLYCOSYLTRANSFERASE"/>
    <property type="match status" value="1"/>
</dbReference>
<sequence length="404" mass="44061">MINAPKPVQRHRRTDPDIWMIGRVDQFAVLATHLAQNNRLTRWDSFWRHDGQGIIRPPGRKLDPVLSDIPGRHLIPDLLGTAARKLRLPAHNLYSDIPLSLMAASHLPRATILHGQGNYSLPAMRRAKKNGMITISDVTGQLAPIRAQQLAIEYQAHGRTYREISGVLARRRVAEAHFSDAVFAPSDAVIDGLLKCGISPDKIFHIPFMSPLCQTLVNQERPTQPDATVRLLYVGNISIAKGIAALLDAWRALHAEFRGRISLTLIGPVQPCAQALVKDLPDGCDWLGRRSSDEVAQHLLGANIFVFPSLSEGSSLATLEAMAAGCAVVTTFDAGSPVINQQSGLIVPPRNPGALATAVSALITTPAMRRNIAQAARSQIKNMLETGYGNRVEMAYDTLLTRHG</sequence>
<comment type="caution">
    <text evidence="1">The sequence shown here is derived from an EMBL/GenBank/DDBJ whole genome shotgun (WGS) entry which is preliminary data.</text>
</comment>
<dbReference type="Proteomes" id="UP000233332">
    <property type="component" value="Unassembled WGS sequence"/>
</dbReference>
<reference evidence="1 2" key="1">
    <citation type="submission" date="2017-09" db="EMBL/GenBank/DDBJ databases">
        <title>Biodiversity and function of Thalassospira species in the particle-attached aromatic-hydrocarbon-degrading consortia from the surface seawater of the China South Sea.</title>
        <authorList>
            <person name="Dong C."/>
            <person name="Lai Q."/>
            <person name="Shao Z."/>
        </authorList>
    </citation>
    <scope>NUCLEOTIDE SEQUENCE [LARGE SCALE GENOMIC DNA]</scope>
    <source>
        <strain evidence="1 2">139Z-12</strain>
    </source>
</reference>
<dbReference type="Pfam" id="PF13692">
    <property type="entry name" value="Glyco_trans_1_4"/>
    <property type="match status" value="1"/>
</dbReference>
<evidence type="ECO:0000313" key="1">
    <source>
        <dbReference type="EMBL" id="PKR58342.1"/>
    </source>
</evidence>
<name>A0A2N3L6C2_9PROT</name>
<dbReference type="SUPFAM" id="SSF53756">
    <property type="entry name" value="UDP-Glycosyltransferase/glycogen phosphorylase"/>
    <property type="match status" value="1"/>
</dbReference>
<keyword evidence="1" id="KW-0808">Transferase</keyword>
<keyword evidence="2" id="KW-1185">Reference proteome</keyword>
<dbReference type="EMBL" id="NXGX01000004">
    <property type="protein sequence ID" value="PKR58342.1"/>
    <property type="molecule type" value="Genomic_DNA"/>
</dbReference>
<accession>A0A2N3L6C2</accession>
<dbReference type="RefSeq" id="WP_101302189.1">
    <property type="nucleotide sequence ID" value="NZ_NXGX01000004.1"/>
</dbReference>
<dbReference type="Gene3D" id="3.40.50.2000">
    <property type="entry name" value="Glycogen Phosphorylase B"/>
    <property type="match status" value="2"/>
</dbReference>